<dbReference type="InterPro" id="IPR009003">
    <property type="entry name" value="Peptidase_S1_PA"/>
</dbReference>
<dbReference type="CDD" id="cd14252">
    <property type="entry name" value="Dockerin_like"/>
    <property type="match status" value="1"/>
</dbReference>
<sequence>MIPNIPLIYRLLLITITILCNAHFAEAQYSYQQLYEAAKAQAENLPVSTKSLKRPGADAPASLAALPLPLGFGTSQEGQWAQMPRGGRLWSLQLEISGSKATALLLSQARLPNGALLLLAGAESEAPIVLKPKDFNSEGQLFTPFIPGGQVLIMLFEPESAAAPAYLQLQRADIALQQLPMMDFGFGTSLGCHLNAACDTADAYRGLQRSVCRIVMVLEEGTAFCTGTLMNNTAQDRTPYVLSAYHCDEGFTPMYSLWRFEFNYESPGCENPLAEPSADVAFGAELKAARRESDFQLLEITGLVSNGLNLRYSGWDKSSAPPQRAVIFHHPSADIKKVAFSDEPATVHPTILNWAAGPTPPLHHLEVDYTTGTFEVGSSGAALFDENGRVRGQLHGGFNGCEGNTTGYFGRLHLSWDEGAAPAERLADWLDPLGTGADTLNGLEQMPGADTIFFGGRIATPDGQAVPGASVVVTTATFQDTVQTDTAGAYRFEQVPLDGVFQVTASRGGDIQNGLSALDLIEIGRHNLGLAPFDSPYKFLAADANASGSVSVLDQIAIRKAILGIDLVFANRPLWQFVPAAWEFDADAPLGTPLPNVFALGNITNNIGNFDFVAVKTGDVNHSSDP</sequence>
<evidence type="ECO:0000313" key="2">
    <source>
        <dbReference type="Proteomes" id="UP000321580"/>
    </source>
</evidence>
<accession>A0A5C6RJR6</accession>
<protein>
    <recommendedName>
        <fullName evidence="3">Trypsin-like serine protease</fullName>
    </recommendedName>
</protein>
<organism evidence="1 2">
    <name type="scientific">Phaeodactylibacter luteus</name>
    <dbReference type="NCBI Taxonomy" id="1564516"/>
    <lineage>
        <taxon>Bacteria</taxon>
        <taxon>Pseudomonadati</taxon>
        <taxon>Bacteroidota</taxon>
        <taxon>Saprospiria</taxon>
        <taxon>Saprospirales</taxon>
        <taxon>Haliscomenobacteraceae</taxon>
        <taxon>Phaeodactylibacter</taxon>
    </lineage>
</organism>
<dbReference type="SUPFAM" id="SSF49464">
    <property type="entry name" value="Carboxypeptidase regulatory domain-like"/>
    <property type="match status" value="1"/>
</dbReference>
<dbReference type="PANTHER" id="PTHR36234">
    <property type="entry name" value="LYSYL ENDOPEPTIDASE"/>
    <property type="match status" value="1"/>
</dbReference>
<dbReference type="SUPFAM" id="SSF50494">
    <property type="entry name" value="Trypsin-like serine proteases"/>
    <property type="match status" value="1"/>
</dbReference>
<keyword evidence="2" id="KW-1185">Reference proteome</keyword>
<dbReference type="EMBL" id="VOOR01000034">
    <property type="protein sequence ID" value="TXB62195.1"/>
    <property type="molecule type" value="Genomic_DNA"/>
</dbReference>
<dbReference type="AlphaFoldDB" id="A0A5C6RJR6"/>
<evidence type="ECO:0000313" key="1">
    <source>
        <dbReference type="EMBL" id="TXB62195.1"/>
    </source>
</evidence>
<dbReference type="Gene3D" id="2.40.10.10">
    <property type="entry name" value="Trypsin-like serine proteases"/>
    <property type="match status" value="2"/>
</dbReference>
<reference evidence="1 2" key="1">
    <citation type="submission" date="2019-08" db="EMBL/GenBank/DDBJ databases">
        <title>Genome of Phaeodactylibacter luteus.</title>
        <authorList>
            <person name="Bowman J.P."/>
        </authorList>
    </citation>
    <scope>NUCLEOTIDE SEQUENCE [LARGE SCALE GENOMIC DNA]</scope>
    <source>
        <strain evidence="1 2">KCTC 42180</strain>
    </source>
</reference>
<evidence type="ECO:0008006" key="3">
    <source>
        <dbReference type="Google" id="ProtNLM"/>
    </source>
</evidence>
<dbReference type="Pfam" id="PF13620">
    <property type="entry name" value="CarboxypepD_reg"/>
    <property type="match status" value="1"/>
</dbReference>
<dbReference type="InterPro" id="IPR008969">
    <property type="entry name" value="CarboxyPept-like_regulatory"/>
</dbReference>
<gene>
    <name evidence="1" type="ORF">FRY97_15195</name>
</gene>
<name>A0A5C6RJR6_9BACT</name>
<dbReference type="OrthoDB" id="9342482at2"/>
<proteinExistence type="predicted"/>
<dbReference type="PANTHER" id="PTHR36234:SF5">
    <property type="entry name" value="LYSYL ENDOPEPTIDASE"/>
    <property type="match status" value="1"/>
</dbReference>
<dbReference type="InterPro" id="IPR043504">
    <property type="entry name" value="Peptidase_S1_PA_chymotrypsin"/>
</dbReference>
<dbReference type="Proteomes" id="UP000321580">
    <property type="component" value="Unassembled WGS sequence"/>
</dbReference>
<comment type="caution">
    <text evidence="1">The sequence shown here is derived from an EMBL/GenBank/DDBJ whole genome shotgun (WGS) entry which is preliminary data.</text>
</comment>
<dbReference type="RefSeq" id="WP_147168412.1">
    <property type="nucleotide sequence ID" value="NZ_VOOR01000034.1"/>
</dbReference>